<evidence type="ECO:0000256" key="1">
    <source>
        <dbReference type="ARBA" id="ARBA00000677"/>
    </source>
</evidence>
<reference evidence="10 11" key="1">
    <citation type="submission" date="2013-02" db="EMBL/GenBank/DDBJ databases">
        <title>The Genome Sequence of Enterococcus phoeniculicola BAA-412.</title>
        <authorList>
            <consortium name="The Broad Institute Genome Sequencing Platform"/>
            <consortium name="The Broad Institute Genome Sequencing Center for Infectious Disease"/>
            <person name="Earl A.M."/>
            <person name="Gilmore M.S."/>
            <person name="Lebreton F."/>
            <person name="Walker B."/>
            <person name="Young S.K."/>
            <person name="Zeng Q."/>
            <person name="Gargeya S."/>
            <person name="Fitzgerald M."/>
            <person name="Haas B."/>
            <person name="Abouelleil A."/>
            <person name="Alvarado L."/>
            <person name="Arachchi H.M."/>
            <person name="Berlin A.M."/>
            <person name="Chapman S.B."/>
            <person name="Dewar J."/>
            <person name="Goldberg J."/>
            <person name="Griggs A."/>
            <person name="Gujja S."/>
            <person name="Hansen M."/>
            <person name="Howarth C."/>
            <person name="Imamovic A."/>
            <person name="Larimer J."/>
            <person name="McCowan C."/>
            <person name="Murphy C."/>
            <person name="Neiman D."/>
            <person name="Pearson M."/>
            <person name="Priest M."/>
            <person name="Roberts A."/>
            <person name="Saif S."/>
            <person name="Shea T."/>
            <person name="Sisk P."/>
            <person name="Sykes S."/>
            <person name="Wortman J."/>
            <person name="Nusbaum C."/>
            <person name="Birren B."/>
        </authorList>
    </citation>
    <scope>NUCLEOTIDE SEQUENCE [LARGE SCALE GENOMIC DNA]</scope>
    <source>
        <strain evidence="10 11">ATCC BAA-412</strain>
    </source>
</reference>
<protein>
    <recommendedName>
        <fullName evidence="4 8">Signal peptidase I</fullName>
        <ecNumber evidence="4 8">3.4.21.89</ecNumber>
    </recommendedName>
</protein>
<evidence type="ECO:0000256" key="7">
    <source>
        <dbReference type="PIRSR" id="PIRSR600223-1"/>
    </source>
</evidence>
<dbReference type="PANTHER" id="PTHR43390">
    <property type="entry name" value="SIGNAL PEPTIDASE I"/>
    <property type="match status" value="1"/>
</dbReference>
<dbReference type="HOGENOM" id="CLU_028723_5_0_9"/>
<dbReference type="InterPro" id="IPR019758">
    <property type="entry name" value="Pept_S26A_signal_pept_1_CS"/>
</dbReference>
<dbReference type="Gene3D" id="2.10.109.10">
    <property type="entry name" value="Umud Fragment, subunit A"/>
    <property type="match status" value="1"/>
</dbReference>
<dbReference type="GO" id="GO:0009003">
    <property type="term" value="F:signal peptidase activity"/>
    <property type="evidence" value="ECO:0007669"/>
    <property type="project" value="UniProtKB-EC"/>
</dbReference>
<dbReference type="PROSITE" id="PS00501">
    <property type="entry name" value="SPASE_I_1"/>
    <property type="match status" value="1"/>
</dbReference>
<organism evidence="10 11">
    <name type="scientific">Enterococcus phoeniculicola ATCC BAA-412</name>
    <dbReference type="NCBI Taxonomy" id="1158610"/>
    <lineage>
        <taxon>Bacteria</taxon>
        <taxon>Bacillati</taxon>
        <taxon>Bacillota</taxon>
        <taxon>Bacilli</taxon>
        <taxon>Lactobacillales</taxon>
        <taxon>Enterococcaceae</taxon>
        <taxon>Enterococcus</taxon>
    </lineage>
</organism>
<dbReference type="PRINTS" id="PR00727">
    <property type="entry name" value="LEADERPTASE"/>
</dbReference>
<keyword evidence="5 8" id="KW-0645">Protease</keyword>
<feature type="transmembrane region" description="Helical" evidence="8">
    <location>
        <begin position="23"/>
        <end position="41"/>
    </location>
</feature>
<dbReference type="SUPFAM" id="SSF51306">
    <property type="entry name" value="LexA/Signal peptidase"/>
    <property type="match status" value="1"/>
</dbReference>
<evidence type="ECO:0000259" key="9">
    <source>
        <dbReference type="Pfam" id="PF10502"/>
    </source>
</evidence>
<dbReference type="EC" id="3.4.21.89" evidence="4 8"/>
<sequence>MASETTKTYQKRKRKKQSSEGQWFWKLLSFCLFLLIVGIFFRQTLMQLYRIHPIEGTSMEPALNSGEIVLVSKQTVPQRYSLISFSLEKEQFVKRVIGVPGDAFFIQGTRMVFDLDGTGKFLTTYSLDIAERQANEWKNLSAIPEDCYFVLGDHLEVSKDSRVFGWVTSSDIEGTVLLKN</sequence>
<dbReference type="eggNOG" id="COG0681">
    <property type="taxonomic scope" value="Bacteria"/>
</dbReference>
<keyword evidence="11" id="KW-1185">Reference proteome</keyword>
<evidence type="ECO:0000256" key="6">
    <source>
        <dbReference type="ARBA" id="ARBA00022801"/>
    </source>
</evidence>
<dbReference type="RefSeq" id="WP_010768077.1">
    <property type="nucleotide sequence ID" value="NZ_ASWE01000003.1"/>
</dbReference>
<gene>
    <name evidence="10" type="ORF">UC3_01414</name>
</gene>
<dbReference type="InterPro" id="IPR000223">
    <property type="entry name" value="Pept_S26A_signal_pept_1"/>
</dbReference>
<evidence type="ECO:0000256" key="2">
    <source>
        <dbReference type="ARBA" id="ARBA00004401"/>
    </source>
</evidence>
<keyword evidence="6 8" id="KW-0378">Hydrolase</keyword>
<comment type="subcellular location">
    <subcellularLocation>
        <location evidence="2">Cell membrane</location>
        <topology evidence="2">Single-pass type II membrane protein</topology>
    </subcellularLocation>
    <subcellularLocation>
        <location evidence="8">Membrane</location>
        <topology evidence="8">Single-pass type II membrane protein</topology>
    </subcellularLocation>
</comment>
<dbReference type="STRING" id="154621.RV11_GL000038"/>
<keyword evidence="8" id="KW-0472">Membrane</keyword>
<dbReference type="InterPro" id="IPR036286">
    <property type="entry name" value="LexA/Signal_pep-like_sf"/>
</dbReference>
<dbReference type="GO" id="GO:0005886">
    <property type="term" value="C:plasma membrane"/>
    <property type="evidence" value="ECO:0007669"/>
    <property type="project" value="UniProtKB-SubCell"/>
</dbReference>
<dbReference type="Proteomes" id="UP000013785">
    <property type="component" value="Unassembled WGS sequence"/>
</dbReference>
<proteinExistence type="inferred from homology"/>
<evidence type="ECO:0000256" key="3">
    <source>
        <dbReference type="ARBA" id="ARBA00009370"/>
    </source>
</evidence>
<evidence type="ECO:0000313" key="10">
    <source>
        <dbReference type="EMBL" id="EOL45524.1"/>
    </source>
</evidence>
<dbReference type="CDD" id="cd06530">
    <property type="entry name" value="S26_SPase_I"/>
    <property type="match status" value="1"/>
</dbReference>
<dbReference type="NCBIfam" id="TIGR02227">
    <property type="entry name" value="sigpep_I_bact"/>
    <property type="match status" value="1"/>
</dbReference>
<accession>R3TVB6</accession>
<dbReference type="GO" id="GO:0004252">
    <property type="term" value="F:serine-type endopeptidase activity"/>
    <property type="evidence" value="ECO:0007669"/>
    <property type="project" value="InterPro"/>
</dbReference>
<name>R3TVB6_9ENTE</name>
<feature type="active site" evidence="7">
    <location>
        <position position="58"/>
    </location>
</feature>
<dbReference type="OrthoDB" id="2182076at2"/>
<comment type="caution">
    <text evidence="10">The sequence shown here is derived from an EMBL/GenBank/DDBJ whole genome shotgun (WGS) entry which is preliminary data.</text>
</comment>
<dbReference type="EMBL" id="AJAT01000012">
    <property type="protein sequence ID" value="EOL45524.1"/>
    <property type="molecule type" value="Genomic_DNA"/>
</dbReference>
<keyword evidence="8" id="KW-0812">Transmembrane</keyword>
<dbReference type="Pfam" id="PF10502">
    <property type="entry name" value="Peptidase_S26"/>
    <property type="match status" value="1"/>
</dbReference>
<dbReference type="GO" id="GO:0006465">
    <property type="term" value="P:signal peptide processing"/>
    <property type="evidence" value="ECO:0007669"/>
    <property type="project" value="InterPro"/>
</dbReference>
<dbReference type="PATRIC" id="fig|1158610.3.peg.1397"/>
<dbReference type="PANTHER" id="PTHR43390:SF1">
    <property type="entry name" value="CHLOROPLAST PROCESSING PEPTIDASE"/>
    <property type="match status" value="1"/>
</dbReference>
<dbReference type="AlphaFoldDB" id="R3TVB6"/>
<evidence type="ECO:0000256" key="5">
    <source>
        <dbReference type="ARBA" id="ARBA00022670"/>
    </source>
</evidence>
<evidence type="ECO:0000256" key="8">
    <source>
        <dbReference type="RuleBase" id="RU362042"/>
    </source>
</evidence>
<dbReference type="InterPro" id="IPR019756">
    <property type="entry name" value="Pept_S26A_signal_pept_1_Ser-AS"/>
</dbReference>
<comment type="similarity">
    <text evidence="3 8">Belongs to the peptidase S26 family.</text>
</comment>
<dbReference type="InterPro" id="IPR019533">
    <property type="entry name" value="Peptidase_S26"/>
</dbReference>
<comment type="catalytic activity">
    <reaction evidence="1 8">
        <text>Cleavage of hydrophobic, N-terminal signal or leader sequences from secreted and periplasmic proteins.</text>
        <dbReference type="EC" id="3.4.21.89"/>
    </reaction>
</comment>
<dbReference type="PROSITE" id="PS00761">
    <property type="entry name" value="SPASE_I_3"/>
    <property type="match status" value="1"/>
</dbReference>
<evidence type="ECO:0000256" key="4">
    <source>
        <dbReference type="ARBA" id="ARBA00013208"/>
    </source>
</evidence>
<feature type="domain" description="Peptidase S26" evidence="9">
    <location>
        <begin position="26"/>
        <end position="177"/>
    </location>
</feature>
<evidence type="ECO:0000313" key="11">
    <source>
        <dbReference type="Proteomes" id="UP000013785"/>
    </source>
</evidence>
<keyword evidence="8" id="KW-1133">Transmembrane helix</keyword>
<feature type="active site" evidence="7">
    <location>
        <position position="94"/>
    </location>
</feature>